<accession>A0ABP0V2F2</accession>
<evidence type="ECO:0000313" key="2">
    <source>
        <dbReference type="Proteomes" id="UP001497512"/>
    </source>
</evidence>
<evidence type="ECO:0000313" key="1">
    <source>
        <dbReference type="EMBL" id="CAK9236631.1"/>
    </source>
</evidence>
<reference evidence="1" key="1">
    <citation type="submission" date="2024-02" db="EMBL/GenBank/DDBJ databases">
        <authorList>
            <consortium name="ELIXIR-Norway"/>
            <consortium name="Elixir Norway"/>
        </authorList>
    </citation>
    <scope>NUCLEOTIDE SEQUENCE</scope>
</reference>
<proteinExistence type="predicted"/>
<dbReference type="Proteomes" id="UP001497512">
    <property type="component" value="Chromosome 9"/>
</dbReference>
<sequence length="155" mass="17278">MAPAINVINIILAQLQARSLLIGEQETFVQNLLGTIIAMFEIKIGDINSGEACEDESYVQQGLLCISAVVIVNHIKNQGSFMCDCYERLEETDQQDVINHITTYMMVLIAGLQLVKVEWDGDNRALDKDASPVLLAQLSKLRHGVFLKDVLDLFQ</sequence>
<dbReference type="EMBL" id="OZ019901">
    <property type="protein sequence ID" value="CAK9236631.1"/>
    <property type="molecule type" value="Genomic_DNA"/>
</dbReference>
<keyword evidence="2" id="KW-1185">Reference proteome</keyword>
<protein>
    <submittedName>
        <fullName evidence="1">Uncharacterized protein</fullName>
    </submittedName>
</protein>
<name>A0ABP0V2F2_9BRYO</name>
<organism evidence="1 2">
    <name type="scientific">Sphagnum troendelagicum</name>
    <dbReference type="NCBI Taxonomy" id="128251"/>
    <lineage>
        <taxon>Eukaryota</taxon>
        <taxon>Viridiplantae</taxon>
        <taxon>Streptophyta</taxon>
        <taxon>Embryophyta</taxon>
        <taxon>Bryophyta</taxon>
        <taxon>Sphagnophytina</taxon>
        <taxon>Sphagnopsida</taxon>
        <taxon>Sphagnales</taxon>
        <taxon>Sphagnaceae</taxon>
        <taxon>Sphagnum</taxon>
    </lineage>
</organism>
<gene>
    <name evidence="1" type="ORF">CSSPTR1EN2_LOCUS23031</name>
</gene>